<gene>
    <name evidence="1" type="ORF">IPO85_15200</name>
</gene>
<name>A0A9D7SA57_9BACT</name>
<sequence>MNIEQRLKQWAKSDLQCSRKFIQLNIKIVENEKIFLLSINCNIKFNNIEKQIQVSKLFPTFSTDDYVSSSSGNVYRLNQTIDLVEKEYIAEYEKMIRVILQYQ</sequence>
<dbReference type="EMBL" id="JADKFW010000013">
    <property type="protein sequence ID" value="MBK9718830.1"/>
    <property type="molecule type" value="Genomic_DNA"/>
</dbReference>
<accession>A0A9D7SA57</accession>
<organism evidence="1 2">
    <name type="scientific">Candidatus Defluviibacterium haderslevense</name>
    <dbReference type="NCBI Taxonomy" id="2981993"/>
    <lineage>
        <taxon>Bacteria</taxon>
        <taxon>Pseudomonadati</taxon>
        <taxon>Bacteroidota</taxon>
        <taxon>Saprospiria</taxon>
        <taxon>Saprospirales</taxon>
        <taxon>Saprospiraceae</taxon>
        <taxon>Candidatus Defluviibacterium</taxon>
    </lineage>
</organism>
<evidence type="ECO:0000313" key="2">
    <source>
        <dbReference type="Proteomes" id="UP000808349"/>
    </source>
</evidence>
<comment type="caution">
    <text evidence="1">The sequence shown here is derived from an EMBL/GenBank/DDBJ whole genome shotgun (WGS) entry which is preliminary data.</text>
</comment>
<proteinExistence type="predicted"/>
<dbReference type="Proteomes" id="UP000808349">
    <property type="component" value="Unassembled WGS sequence"/>
</dbReference>
<reference evidence="1 2" key="1">
    <citation type="submission" date="2020-10" db="EMBL/GenBank/DDBJ databases">
        <title>Connecting structure to function with the recovery of over 1000 high-quality activated sludge metagenome-assembled genomes encoding full-length rRNA genes using long-read sequencing.</title>
        <authorList>
            <person name="Singleton C.M."/>
            <person name="Petriglieri F."/>
            <person name="Kristensen J.M."/>
            <person name="Kirkegaard R.H."/>
            <person name="Michaelsen T.Y."/>
            <person name="Andersen M.H."/>
            <person name="Karst S.M."/>
            <person name="Dueholm M.S."/>
            <person name="Nielsen P.H."/>
            <person name="Albertsen M."/>
        </authorList>
    </citation>
    <scope>NUCLEOTIDE SEQUENCE [LARGE SCALE GENOMIC DNA]</scope>
    <source>
        <strain evidence="1">Ribe_18-Q3-R11-54_BAT3C.373</strain>
    </source>
</reference>
<evidence type="ECO:0000313" key="1">
    <source>
        <dbReference type="EMBL" id="MBK9718830.1"/>
    </source>
</evidence>
<protein>
    <submittedName>
        <fullName evidence="1">Uncharacterized protein</fullName>
    </submittedName>
</protein>
<dbReference type="AlphaFoldDB" id="A0A9D7SA57"/>